<dbReference type="Proteomes" id="UP000243499">
    <property type="component" value="Chromosome 9"/>
</dbReference>
<dbReference type="AlphaFoldDB" id="A0A2S3IK95"/>
<evidence type="ECO:0000313" key="2">
    <source>
        <dbReference type="EMBL" id="PAN46180.1"/>
    </source>
</evidence>
<accession>A0A2S3IK95</accession>
<dbReference type="EMBL" id="CM008054">
    <property type="protein sequence ID" value="PAN46180.1"/>
    <property type="molecule type" value="Genomic_DNA"/>
</dbReference>
<proteinExistence type="predicted"/>
<dbReference type="Gramene" id="PAN46180">
    <property type="protein sequence ID" value="PAN46180"/>
    <property type="gene ID" value="PAHAL_9G167800"/>
</dbReference>
<feature type="chain" id="PRO_5015533686" description="DOG1 domain-containing protein" evidence="1">
    <location>
        <begin position="27"/>
        <end position="224"/>
    </location>
</feature>
<reference evidence="2" key="1">
    <citation type="submission" date="2018-04" db="EMBL/GenBank/DDBJ databases">
        <title>WGS assembly of Panicum hallii.</title>
        <authorList>
            <person name="Lovell J."/>
            <person name="Jenkins J."/>
            <person name="Lowry D."/>
            <person name="Mamidi S."/>
            <person name="Sreedasyam A."/>
            <person name="Weng X."/>
            <person name="Barry K."/>
            <person name="Bonette J."/>
            <person name="Campitelli B."/>
            <person name="Daum C."/>
            <person name="Gordon S."/>
            <person name="Gould B."/>
            <person name="Lipzen A."/>
            <person name="Macqueen A."/>
            <person name="Palacio-Mejia J."/>
            <person name="Plott C."/>
            <person name="Shakirov E."/>
            <person name="Shu S."/>
            <person name="Yoshinaga Y."/>
            <person name="Zane M."/>
            <person name="Rokhsar D."/>
            <person name="Grimwood J."/>
            <person name="Schmutz J."/>
            <person name="Juenger T."/>
        </authorList>
    </citation>
    <scope>NUCLEOTIDE SEQUENCE [LARGE SCALE GENOMIC DNA]</scope>
    <source>
        <strain evidence="2">FIL2</strain>
    </source>
</reference>
<evidence type="ECO:0008006" key="3">
    <source>
        <dbReference type="Google" id="ProtNLM"/>
    </source>
</evidence>
<protein>
    <recommendedName>
        <fullName evidence="3">DOG1 domain-containing protein</fullName>
    </recommendedName>
</protein>
<keyword evidence="1" id="KW-0732">Signal</keyword>
<name>A0A2S3IK95_9POAL</name>
<sequence length="224" mass="22908">MASVASSRTVSATVFLALMVTGCCLASAVPVAANARRLQQIPVSGAGGGLTDQLQALTAGLQKLSDQVKLLLGTVALPADLQGQLQQVALSFATAQAQVQTEVRDLLLVVPHPGTLPVLQDLLNQLATKLETVSTQFQNAQPVGGCFSDLQASLMDEISVLKDKLMSTAVALPTNLVALIAALRNLGHAVSQVDACAPGLQSLPSNGRGVILALGELVAGIQGS</sequence>
<organism evidence="2">
    <name type="scientific">Panicum hallii</name>
    <dbReference type="NCBI Taxonomy" id="206008"/>
    <lineage>
        <taxon>Eukaryota</taxon>
        <taxon>Viridiplantae</taxon>
        <taxon>Streptophyta</taxon>
        <taxon>Embryophyta</taxon>
        <taxon>Tracheophyta</taxon>
        <taxon>Spermatophyta</taxon>
        <taxon>Magnoliopsida</taxon>
        <taxon>Liliopsida</taxon>
        <taxon>Poales</taxon>
        <taxon>Poaceae</taxon>
        <taxon>PACMAD clade</taxon>
        <taxon>Panicoideae</taxon>
        <taxon>Panicodae</taxon>
        <taxon>Paniceae</taxon>
        <taxon>Panicinae</taxon>
        <taxon>Panicum</taxon>
        <taxon>Panicum sect. Panicum</taxon>
    </lineage>
</organism>
<evidence type="ECO:0000256" key="1">
    <source>
        <dbReference type="SAM" id="SignalP"/>
    </source>
</evidence>
<gene>
    <name evidence="2" type="ORF">PAHAL_9G167800</name>
</gene>
<feature type="signal peptide" evidence="1">
    <location>
        <begin position="1"/>
        <end position="26"/>
    </location>
</feature>